<dbReference type="PROSITE" id="PS50158">
    <property type="entry name" value="ZF_CCHC"/>
    <property type="match status" value="1"/>
</dbReference>
<organism evidence="4 5">
    <name type="scientific">Spinacia oleracea</name>
    <name type="common">Spinach</name>
    <dbReference type="NCBI Taxonomy" id="3562"/>
    <lineage>
        <taxon>Eukaryota</taxon>
        <taxon>Viridiplantae</taxon>
        <taxon>Streptophyta</taxon>
        <taxon>Embryophyta</taxon>
        <taxon>Tracheophyta</taxon>
        <taxon>Spermatophyta</taxon>
        <taxon>Magnoliopsida</taxon>
        <taxon>eudicotyledons</taxon>
        <taxon>Gunneridae</taxon>
        <taxon>Pentapetalae</taxon>
        <taxon>Caryophyllales</taxon>
        <taxon>Chenopodiaceae</taxon>
        <taxon>Chenopodioideae</taxon>
        <taxon>Anserineae</taxon>
        <taxon>Spinacia</taxon>
    </lineage>
</organism>
<dbReference type="InterPro" id="IPR040256">
    <property type="entry name" value="At4g02000-like"/>
</dbReference>
<feature type="compositionally biased region" description="Basic and acidic residues" evidence="2">
    <location>
        <begin position="238"/>
        <end position="248"/>
    </location>
</feature>
<dbReference type="GO" id="GO:0008270">
    <property type="term" value="F:zinc ion binding"/>
    <property type="evidence" value="ECO:0007669"/>
    <property type="project" value="UniProtKB-KW"/>
</dbReference>
<dbReference type="RefSeq" id="XP_021846727.1">
    <property type="nucleotide sequence ID" value="XM_021991035.1"/>
</dbReference>
<dbReference type="Proteomes" id="UP000813463">
    <property type="component" value="Chromosome 4"/>
</dbReference>
<feature type="domain" description="CCHC-type" evidence="3">
    <location>
        <begin position="200"/>
        <end position="213"/>
    </location>
</feature>
<dbReference type="InterPro" id="IPR001878">
    <property type="entry name" value="Znf_CCHC"/>
</dbReference>
<feature type="compositionally biased region" description="Polar residues" evidence="2">
    <location>
        <begin position="222"/>
        <end position="231"/>
    </location>
</feature>
<dbReference type="KEGG" id="soe:110786478"/>
<dbReference type="AlphaFoldDB" id="A0A9R0ICN2"/>
<dbReference type="GeneID" id="110786478"/>
<dbReference type="InterPro" id="IPR025558">
    <property type="entry name" value="DUF4283"/>
</dbReference>
<dbReference type="Pfam" id="PF14111">
    <property type="entry name" value="DUF4283"/>
    <property type="match status" value="1"/>
</dbReference>
<dbReference type="GO" id="GO:0003676">
    <property type="term" value="F:nucleic acid binding"/>
    <property type="evidence" value="ECO:0007669"/>
    <property type="project" value="InterPro"/>
</dbReference>
<keyword evidence="1" id="KW-0862">Zinc</keyword>
<gene>
    <name evidence="5" type="primary">LOC110786478</name>
</gene>
<proteinExistence type="predicted"/>
<keyword evidence="4" id="KW-1185">Reference proteome</keyword>
<dbReference type="OrthoDB" id="1096772at2759"/>
<protein>
    <recommendedName>
        <fullName evidence="3">CCHC-type domain-containing protein</fullName>
    </recommendedName>
</protein>
<accession>A0A9R0ICN2</accession>
<evidence type="ECO:0000313" key="5">
    <source>
        <dbReference type="RefSeq" id="XP_021846727.1"/>
    </source>
</evidence>
<name>A0A9R0ICN2_SPIOL</name>
<dbReference type="PANTHER" id="PTHR31286:SF99">
    <property type="entry name" value="DUF4283 DOMAIN-CONTAINING PROTEIN"/>
    <property type="match status" value="1"/>
</dbReference>
<evidence type="ECO:0000256" key="2">
    <source>
        <dbReference type="SAM" id="MobiDB-lite"/>
    </source>
</evidence>
<reference evidence="4" key="1">
    <citation type="journal article" date="2021" name="Nat. Commun.">
        <title>Genomic analyses provide insights into spinach domestication and the genetic basis of agronomic traits.</title>
        <authorList>
            <person name="Cai X."/>
            <person name="Sun X."/>
            <person name="Xu C."/>
            <person name="Sun H."/>
            <person name="Wang X."/>
            <person name="Ge C."/>
            <person name="Zhang Z."/>
            <person name="Wang Q."/>
            <person name="Fei Z."/>
            <person name="Jiao C."/>
            <person name="Wang Q."/>
        </authorList>
    </citation>
    <scope>NUCLEOTIDE SEQUENCE [LARGE SCALE GENOMIC DNA]</scope>
    <source>
        <strain evidence="4">cv. Varoflay</strain>
    </source>
</reference>
<feature type="compositionally biased region" description="Polar residues" evidence="2">
    <location>
        <begin position="273"/>
        <end position="316"/>
    </location>
</feature>
<keyword evidence="1" id="KW-0479">Metal-binding</keyword>
<evidence type="ECO:0000259" key="3">
    <source>
        <dbReference type="PROSITE" id="PS50158"/>
    </source>
</evidence>
<dbReference type="PANTHER" id="PTHR31286">
    <property type="entry name" value="GLYCINE-RICH CELL WALL STRUCTURAL PROTEIN 1.8-LIKE"/>
    <property type="match status" value="1"/>
</dbReference>
<reference evidence="5" key="2">
    <citation type="submission" date="2025-08" db="UniProtKB">
        <authorList>
            <consortium name="RefSeq"/>
        </authorList>
    </citation>
    <scope>IDENTIFICATION</scope>
    <source>
        <tissue evidence="5">Leaf</tissue>
    </source>
</reference>
<sequence>MSDDDLVPEDEQDGELCPTILLSKEEKARLRRPWLNALIIKLFDKRLSYAVLIRRLRLKWNLKGAIALTDVGCAYYVVRFSSLEDYDFVLTQGPWMIGESYLSIRKWVSNFVPDESPIKTLTAWVRIPNLSVEYFDRQFLQRIGEKIGRVVRIDKNTESVDRGQYIRFCIEVDLTKPLLAKFRLNGRIWKIQYEGLRLICFKCGHLGHKYSDCTMFRSPPEQQMVSANNGEGSVAVSKEVDTRRKPEEADQYGSWMLVQKTTRKYNTRPRNGANKQAQQQQETRVPVSKTTQSANDRTNQGHAQQQETGRNDQLNGSRFAILDQGDNIVSEGEHERNATMVQVESNSGQASLGIPINLGEDGINGEIEGRGDRDEHVVASPGIILPTVDLGSTGQSIPIDRRSYNN</sequence>
<evidence type="ECO:0000313" key="4">
    <source>
        <dbReference type="Proteomes" id="UP000813463"/>
    </source>
</evidence>
<feature type="region of interest" description="Disordered" evidence="2">
    <location>
        <begin position="222"/>
        <end position="316"/>
    </location>
</feature>
<keyword evidence="1" id="KW-0863">Zinc-finger</keyword>
<evidence type="ECO:0000256" key="1">
    <source>
        <dbReference type="PROSITE-ProRule" id="PRU00047"/>
    </source>
</evidence>